<dbReference type="GO" id="GO:1902201">
    <property type="term" value="P:negative regulation of bacterial-type flagellum-dependent cell motility"/>
    <property type="evidence" value="ECO:0007669"/>
    <property type="project" value="TreeGrafter"/>
</dbReference>
<dbReference type="InterPro" id="IPR043128">
    <property type="entry name" value="Rev_trsase/Diguanyl_cyclase"/>
</dbReference>
<keyword evidence="3" id="KW-0472">Membrane</keyword>
<dbReference type="SMART" id="SM00267">
    <property type="entry name" value="GGDEF"/>
    <property type="match status" value="1"/>
</dbReference>
<evidence type="ECO:0000256" key="1">
    <source>
        <dbReference type="ARBA" id="ARBA00012528"/>
    </source>
</evidence>
<dbReference type="CDD" id="cd01949">
    <property type="entry name" value="GGDEF"/>
    <property type="match status" value="1"/>
</dbReference>
<keyword evidence="3" id="KW-0812">Transmembrane</keyword>
<dbReference type="EMBL" id="FNCS01000006">
    <property type="protein sequence ID" value="SDG69076.1"/>
    <property type="molecule type" value="Genomic_DNA"/>
</dbReference>
<feature type="transmembrane region" description="Helical" evidence="3">
    <location>
        <begin position="12"/>
        <end position="34"/>
    </location>
</feature>
<accession>A0A1G7WAP8</accession>
<reference evidence="5 6" key="1">
    <citation type="submission" date="2016-10" db="EMBL/GenBank/DDBJ databases">
        <authorList>
            <person name="de Groot N.N."/>
        </authorList>
    </citation>
    <scope>NUCLEOTIDE SEQUENCE [LARGE SCALE GENOMIC DNA]</scope>
    <source>
        <strain evidence="5 6">CGMCC 1.10267</strain>
    </source>
</reference>
<feature type="transmembrane region" description="Helical" evidence="3">
    <location>
        <begin position="157"/>
        <end position="175"/>
    </location>
</feature>
<evidence type="ECO:0000259" key="4">
    <source>
        <dbReference type="PROSITE" id="PS50887"/>
    </source>
</evidence>
<feature type="domain" description="GGDEF" evidence="4">
    <location>
        <begin position="260"/>
        <end position="391"/>
    </location>
</feature>
<protein>
    <recommendedName>
        <fullName evidence="1">diguanylate cyclase</fullName>
        <ecNumber evidence="1">2.7.7.65</ecNumber>
    </recommendedName>
</protein>
<name>A0A1G7WAP8_9HYPH</name>
<proteinExistence type="predicted"/>
<dbReference type="SUPFAM" id="SSF55073">
    <property type="entry name" value="Nucleotide cyclase"/>
    <property type="match status" value="1"/>
</dbReference>
<dbReference type="PROSITE" id="PS50887">
    <property type="entry name" value="GGDEF"/>
    <property type="match status" value="1"/>
</dbReference>
<dbReference type="InterPro" id="IPR050469">
    <property type="entry name" value="Diguanylate_Cyclase"/>
</dbReference>
<dbReference type="NCBIfam" id="TIGR00254">
    <property type="entry name" value="GGDEF"/>
    <property type="match status" value="1"/>
</dbReference>
<feature type="transmembrane region" description="Helical" evidence="3">
    <location>
        <begin position="126"/>
        <end position="148"/>
    </location>
</feature>
<dbReference type="OrthoDB" id="9812260at2"/>
<dbReference type="EC" id="2.7.7.65" evidence="1"/>
<evidence type="ECO:0000313" key="5">
    <source>
        <dbReference type="EMBL" id="SDG69076.1"/>
    </source>
</evidence>
<dbReference type="InterPro" id="IPR029787">
    <property type="entry name" value="Nucleotide_cyclase"/>
</dbReference>
<dbReference type="Pfam" id="PF00990">
    <property type="entry name" value="GGDEF"/>
    <property type="match status" value="1"/>
</dbReference>
<keyword evidence="3" id="KW-1133">Transmembrane helix</keyword>
<evidence type="ECO:0000256" key="3">
    <source>
        <dbReference type="SAM" id="Phobius"/>
    </source>
</evidence>
<dbReference type="GO" id="GO:0052621">
    <property type="term" value="F:diguanylate cyclase activity"/>
    <property type="evidence" value="ECO:0007669"/>
    <property type="project" value="UniProtKB-EC"/>
</dbReference>
<evidence type="ECO:0000256" key="2">
    <source>
        <dbReference type="ARBA" id="ARBA00034247"/>
    </source>
</evidence>
<evidence type="ECO:0000313" key="6">
    <source>
        <dbReference type="Proteomes" id="UP000199495"/>
    </source>
</evidence>
<feature type="transmembrane region" description="Helical" evidence="3">
    <location>
        <begin position="71"/>
        <end position="95"/>
    </location>
</feature>
<dbReference type="InterPro" id="IPR000160">
    <property type="entry name" value="GGDEF_dom"/>
</dbReference>
<dbReference type="PANTHER" id="PTHR45138">
    <property type="entry name" value="REGULATORY COMPONENTS OF SENSORY TRANSDUCTION SYSTEM"/>
    <property type="match status" value="1"/>
</dbReference>
<dbReference type="STRING" id="440168.SAMN04487974_10632"/>
<dbReference type="AlphaFoldDB" id="A0A1G7WAP8"/>
<sequence length="405" mass="43932">MGSEAEIALTGHYFFSYLNPMIALVLAAAFALVWRTGRERVYLLLLTIAFAASGVAFLAQDLLVPPDWRPGRILINGVFFASVMTMCSAGLLRVGQRVPKRLFAVLSLVTAVGFVWYLYVDPSLTFRIYVMNTAFAAIAIITLSRLLAAHPRSASDWLVVALAGVVLAAAIIRFSGTVFEGIDVNPDGDLRDSDYWATIQAFTPIMYVSVALVFLLATSLELMAQLRGEAQRDHLTGLFNRRGFETAALGAMANADAKRIPTAILLADIDDFKKINDTYGHGVGDMAIAAIAAAIARAAPGQIIARIGGEEFAIYRENARRAEMSDLAQHLLDGVRSISVPGLPDTYPLTVSLGIHLRQPGESLTQMLSSADQALYLAKHHGKDRMAMSPLRLRAVLERPDILSA</sequence>
<feature type="transmembrane region" description="Helical" evidence="3">
    <location>
        <begin position="41"/>
        <end position="59"/>
    </location>
</feature>
<dbReference type="GO" id="GO:0043709">
    <property type="term" value="P:cell adhesion involved in single-species biofilm formation"/>
    <property type="evidence" value="ECO:0007669"/>
    <property type="project" value="TreeGrafter"/>
</dbReference>
<dbReference type="GO" id="GO:0005886">
    <property type="term" value="C:plasma membrane"/>
    <property type="evidence" value="ECO:0007669"/>
    <property type="project" value="TreeGrafter"/>
</dbReference>
<gene>
    <name evidence="5" type="ORF">SAMN04487974_10632</name>
</gene>
<dbReference type="PANTHER" id="PTHR45138:SF9">
    <property type="entry name" value="DIGUANYLATE CYCLASE DGCM-RELATED"/>
    <property type="match status" value="1"/>
</dbReference>
<keyword evidence="6" id="KW-1185">Reference proteome</keyword>
<comment type="catalytic activity">
    <reaction evidence="2">
        <text>2 GTP = 3',3'-c-di-GMP + 2 diphosphate</text>
        <dbReference type="Rhea" id="RHEA:24898"/>
        <dbReference type="ChEBI" id="CHEBI:33019"/>
        <dbReference type="ChEBI" id="CHEBI:37565"/>
        <dbReference type="ChEBI" id="CHEBI:58805"/>
        <dbReference type="EC" id="2.7.7.65"/>
    </reaction>
</comment>
<feature type="transmembrane region" description="Helical" evidence="3">
    <location>
        <begin position="195"/>
        <end position="217"/>
    </location>
</feature>
<dbReference type="Proteomes" id="UP000199495">
    <property type="component" value="Unassembled WGS sequence"/>
</dbReference>
<feature type="transmembrane region" description="Helical" evidence="3">
    <location>
        <begin position="102"/>
        <end position="120"/>
    </location>
</feature>
<organism evidence="5 6">
    <name type="scientific">Pelagibacterium luteolum</name>
    <dbReference type="NCBI Taxonomy" id="440168"/>
    <lineage>
        <taxon>Bacteria</taxon>
        <taxon>Pseudomonadati</taxon>
        <taxon>Pseudomonadota</taxon>
        <taxon>Alphaproteobacteria</taxon>
        <taxon>Hyphomicrobiales</taxon>
        <taxon>Devosiaceae</taxon>
        <taxon>Pelagibacterium</taxon>
    </lineage>
</organism>
<dbReference type="Gene3D" id="3.30.70.270">
    <property type="match status" value="1"/>
</dbReference>